<feature type="transmembrane region" description="Helical" evidence="7">
    <location>
        <begin position="256"/>
        <end position="275"/>
    </location>
</feature>
<organism evidence="8 9">
    <name type="scientific">Methanobrevibacter millerae</name>
    <dbReference type="NCBI Taxonomy" id="230361"/>
    <lineage>
        <taxon>Archaea</taxon>
        <taxon>Methanobacteriati</taxon>
        <taxon>Methanobacteriota</taxon>
        <taxon>Methanomada group</taxon>
        <taxon>Methanobacteria</taxon>
        <taxon>Methanobacteriales</taxon>
        <taxon>Methanobacteriaceae</taxon>
        <taxon>Methanobrevibacter</taxon>
    </lineage>
</organism>
<dbReference type="PANTHER" id="PTHR39087">
    <property type="entry name" value="UPF0104 MEMBRANE PROTEIN MJ1595"/>
    <property type="match status" value="1"/>
</dbReference>
<dbReference type="RefSeq" id="WP_058740079.1">
    <property type="nucleotide sequence ID" value="NZ_CP011266.1"/>
</dbReference>
<dbReference type="GO" id="GO:0005886">
    <property type="term" value="C:plasma membrane"/>
    <property type="evidence" value="ECO:0007669"/>
    <property type="project" value="UniProtKB-SubCell"/>
</dbReference>
<name>A0A0U3DTV6_9EURY</name>
<dbReference type="NCBIfam" id="TIGR00374">
    <property type="entry name" value="flippase-like domain"/>
    <property type="match status" value="1"/>
</dbReference>
<evidence type="ECO:0000256" key="6">
    <source>
        <dbReference type="ARBA" id="ARBA00023136"/>
    </source>
</evidence>
<evidence type="ECO:0000256" key="2">
    <source>
        <dbReference type="ARBA" id="ARBA00011061"/>
    </source>
</evidence>
<evidence type="ECO:0000256" key="4">
    <source>
        <dbReference type="ARBA" id="ARBA00022692"/>
    </source>
</evidence>
<feature type="transmembrane region" description="Helical" evidence="7">
    <location>
        <begin position="224"/>
        <end position="250"/>
    </location>
</feature>
<feature type="transmembrane region" description="Helical" evidence="7">
    <location>
        <begin position="7"/>
        <end position="25"/>
    </location>
</feature>
<sequence>MDKKSIIFLGISILILVVMLYFVGINDVINALKVADLRLILIAIIMQLFTIVLYTIRWKSLNEIANMESKTSKLLPMVLVGLAVNNITPSGRGGGEPVRAYLLSREENYPMEETFAAVVADRALDTFPFVVLAVLTIIGMALSFNFSPGLLALMVVAVAAIVVLLIMLIYMCINPGFGKRVDGWIIGLVRRFYKKNSDELEEKIHGVIKGFQDTMNMVIHNKKVLYYALPLSFLIWIFEILRVYFVFLAFGASVNLIVIGEVFILASLAGMIPLLPGGLGAVDGIMIIFYTAAGITASISAGATVIERLISFWMPTILGMVILPHYGSSVLDKISFGSDSKEISDEEEDD</sequence>
<keyword evidence="3" id="KW-1003">Cell membrane</keyword>
<dbReference type="KEGG" id="mmil:sm9_2109"/>
<keyword evidence="9" id="KW-1185">Reference proteome</keyword>
<gene>
    <name evidence="8" type="ORF">sm9_2109</name>
</gene>
<evidence type="ECO:0000256" key="7">
    <source>
        <dbReference type="SAM" id="Phobius"/>
    </source>
</evidence>
<keyword evidence="5 7" id="KW-1133">Transmembrane helix</keyword>
<dbReference type="Proteomes" id="UP000067738">
    <property type="component" value="Chromosome"/>
</dbReference>
<evidence type="ECO:0000313" key="8">
    <source>
        <dbReference type="EMBL" id="ALT69865.1"/>
    </source>
</evidence>
<protein>
    <recommendedName>
        <fullName evidence="10">Lysylphosphatidylglycerol synthase TM region</fullName>
    </recommendedName>
</protein>
<dbReference type="GeneID" id="26737062"/>
<comment type="subcellular location">
    <subcellularLocation>
        <location evidence="1">Cell membrane</location>
        <topology evidence="1">Multi-pass membrane protein</topology>
    </subcellularLocation>
</comment>
<evidence type="ECO:0000256" key="3">
    <source>
        <dbReference type="ARBA" id="ARBA00022475"/>
    </source>
</evidence>
<feature type="transmembrane region" description="Helical" evidence="7">
    <location>
        <begin position="126"/>
        <end position="144"/>
    </location>
</feature>
<feature type="transmembrane region" description="Helical" evidence="7">
    <location>
        <begin position="312"/>
        <end position="331"/>
    </location>
</feature>
<accession>A0A0U3DTV6</accession>
<dbReference type="EMBL" id="CP011266">
    <property type="protein sequence ID" value="ALT69865.1"/>
    <property type="molecule type" value="Genomic_DNA"/>
</dbReference>
<dbReference type="OrthoDB" id="15513at2157"/>
<dbReference type="PANTHER" id="PTHR39087:SF2">
    <property type="entry name" value="UPF0104 MEMBRANE PROTEIN MJ1595"/>
    <property type="match status" value="1"/>
</dbReference>
<evidence type="ECO:0000256" key="5">
    <source>
        <dbReference type="ARBA" id="ARBA00022989"/>
    </source>
</evidence>
<evidence type="ECO:0000256" key="1">
    <source>
        <dbReference type="ARBA" id="ARBA00004651"/>
    </source>
</evidence>
<feature type="transmembrane region" description="Helical" evidence="7">
    <location>
        <begin position="150"/>
        <end position="173"/>
    </location>
</feature>
<keyword evidence="4 7" id="KW-0812">Transmembrane</keyword>
<dbReference type="PATRIC" id="fig|230361.4.peg.2181"/>
<feature type="transmembrane region" description="Helical" evidence="7">
    <location>
        <begin position="37"/>
        <end position="56"/>
    </location>
</feature>
<keyword evidence="6 7" id="KW-0472">Membrane</keyword>
<comment type="similarity">
    <text evidence="2">Belongs to the UPF0104 family.</text>
</comment>
<reference evidence="8 9" key="1">
    <citation type="submission" date="2015-04" db="EMBL/GenBank/DDBJ databases">
        <title>The complete genome sequence of the rumen methanogen Methanobrevibacter millerae SM9.</title>
        <authorList>
            <person name="Leahy S.C."/>
            <person name="Kelly W.J."/>
            <person name="Pacheco D.M."/>
            <person name="Li D."/>
            <person name="Altermann E."/>
            <person name="Attwood G.T."/>
        </authorList>
    </citation>
    <scope>NUCLEOTIDE SEQUENCE [LARGE SCALE GENOMIC DNA]</scope>
    <source>
        <strain evidence="8 9">SM9</strain>
    </source>
</reference>
<dbReference type="AlphaFoldDB" id="A0A0U3DTV6"/>
<dbReference type="InterPro" id="IPR022791">
    <property type="entry name" value="L-PG_synthase/AglD"/>
</dbReference>
<dbReference type="Pfam" id="PF03706">
    <property type="entry name" value="LPG_synthase_TM"/>
    <property type="match status" value="1"/>
</dbReference>
<evidence type="ECO:0000313" key="9">
    <source>
        <dbReference type="Proteomes" id="UP000067738"/>
    </source>
</evidence>
<evidence type="ECO:0008006" key="10">
    <source>
        <dbReference type="Google" id="ProtNLM"/>
    </source>
</evidence>
<feature type="transmembrane region" description="Helical" evidence="7">
    <location>
        <begin position="287"/>
        <end position="306"/>
    </location>
</feature>
<proteinExistence type="inferred from homology"/>